<sequence>MTQRKFPVKKELFLETTHSPALVDIVGEEFVPQVVDFCFIANPYYPTPEMMRELLAKIPEIIKAYPSSNPRLAREQLAEVLHINPDFLILGNGATELITLIEQELIDDIAIPVPTFSEYLEKLRKPAAARLFQLPEDQNYDLDLNAFGDWIDQQQISSALIINPGNPTGQFIALDELKAFLTRMAHLKVVLLDESFIDFSGVEQPSIMPFLEAFQNVIVVRSMSKHCGVPGLRLGYCCTANPDFVSRLGQLLPIWNINTIAEYFLLMLPRTDAEYQDSVRRVVADVQLLYRKLKVLDGYKIYPTGSNFILIRIDYSLSARALQMRLLEDYGLYVRDCSNKIGLDDFHIRVASQGERNDERLVKALAEIRRDYEASPKG</sequence>
<evidence type="ECO:0000313" key="3">
    <source>
        <dbReference type="EMBL" id="PTN10371.1"/>
    </source>
</evidence>
<dbReference type="SUPFAM" id="SSF53383">
    <property type="entry name" value="PLP-dependent transferases"/>
    <property type="match status" value="1"/>
</dbReference>
<evidence type="ECO:0000259" key="2">
    <source>
        <dbReference type="Pfam" id="PF00155"/>
    </source>
</evidence>
<dbReference type="EC" id="2.6.1.-" evidence="1"/>
<dbReference type="RefSeq" id="WP_107820485.1">
    <property type="nucleotide sequence ID" value="NZ_OY782574.1"/>
</dbReference>
<dbReference type="AlphaFoldDB" id="A0A2T5C5Y6"/>
<gene>
    <name evidence="3" type="ORF">C8N47_10119</name>
</gene>
<keyword evidence="1 3" id="KW-0808">Transferase</keyword>
<evidence type="ECO:0000313" key="4">
    <source>
        <dbReference type="Proteomes" id="UP000243525"/>
    </source>
</evidence>
<dbReference type="GO" id="GO:0008483">
    <property type="term" value="F:transaminase activity"/>
    <property type="evidence" value="ECO:0007669"/>
    <property type="project" value="UniProtKB-KW"/>
</dbReference>
<dbReference type="Pfam" id="PF00155">
    <property type="entry name" value="Aminotran_1_2"/>
    <property type="match status" value="1"/>
</dbReference>
<dbReference type="InterPro" id="IPR015421">
    <property type="entry name" value="PyrdxlP-dep_Trfase_major"/>
</dbReference>
<dbReference type="GO" id="GO:0030170">
    <property type="term" value="F:pyridoxal phosphate binding"/>
    <property type="evidence" value="ECO:0007669"/>
    <property type="project" value="InterPro"/>
</dbReference>
<proteinExistence type="inferred from homology"/>
<reference evidence="3 4" key="1">
    <citation type="submission" date="2018-04" db="EMBL/GenBank/DDBJ databases">
        <title>Genomic Encyclopedia of Archaeal and Bacterial Type Strains, Phase II (KMG-II): from individual species to whole genera.</title>
        <authorList>
            <person name="Goeker M."/>
        </authorList>
    </citation>
    <scope>NUCLEOTIDE SEQUENCE [LARGE SCALE GENOMIC DNA]</scope>
    <source>
        <strain evidence="3 4">DSM 28823</strain>
    </source>
</reference>
<dbReference type="InterPro" id="IPR004839">
    <property type="entry name" value="Aminotransferase_I/II_large"/>
</dbReference>
<dbReference type="EMBL" id="QAAD01000001">
    <property type="protein sequence ID" value="PTN10371.1"/>
    <property type="molecule type" value="Genomic_DNA"/>
</dbReference>
<protein>
    <recommendedName>
        <fullName evidence="1">Aminotransferase</fullName>
        <ecNumber evidence="1">2.6.1.-</ecNumber>
    </recommendedName>
</protein>
<dbReference type="OrthoDB" id="9813880at2"/>
<comment type="caution">
    <text evidence="3">The sequence shown here is derived from an EMBL/GenBank/DDBJ whole genome shotgun (WGS) entry which is preliminary data.</text>
</comment>
<dbReference type="InterPro" id="IPR015424">
    <property type="entry name" value="PyrdxlP-dep_Trfase"/>
</dbReference>
<dbReference type="CDD" id="cd00609">
    <property type="entry name" value="AAT_like"/>
    <property type="match status" value="1"/>
</dbReference>
<evidence type="ECO:0000256" key="1">
    <source>
        <dbReference type="RuleBase" id="RU000481"/>
    </source>
</evidence>
<dbReference type="InterPro" id="IPR015422">
    <property type="entry name" value="PyrdxlP-dep_Trfase_small"/>
</dbReference>
<dbReference type="InterPro" id="IPR004838">
    <property type="entry name" value="NHTrfase_class1_PyrdxlP-BS"/>
</dbReference>
<comment type="similarity">
    <text evidence="1">Belongs to the class-I pyridoxal-phosphate-dependent aminotransferase family.</text>
</comment>
<dbReference type="Proteomes" id="UP000243525">
    <property type="component" value="Unassembled WGS sequence"/>
</dbReference>
<keyword evidence="4" id="KW-1185">Reference proteome</keyword>
<dbReference type="Gene3D" id="3.40.640.10">
    <property type="entry name" value="Type I PLP-dependent aspartate aminotransferase-like (Major domain)"/>
    <property type="match status" value="1"/>
</dbReference>
<dbReference type="PROSITE" id="PS00105">
    <property type="entry name" value="AA_TRANSFER_CLASS_1"/>
    <property type="match status" value="1"/>
</dbReference>
<name>A0A2T5C5Y6_9BACT</name>
<dbReference type="PANTHER" id="PTHR42885">
    <property type="entry name" value="HISTIDINOL-PHOSPHATE AMINOTRANSFERASE-RELATED"/>
    <property type="match status" value="1"/>
</dbReference>
<organism evidence="3 4">
    <name type="scientific">Mangrovibacterium marinum</name>
    <dbReference type="NCBI Taxonomy" id="1639118"/>
    <lineage>
        <taxon>Bacteria</taxon>
        <taxon>Pseudomonadati</taxon>
        <taxon>Bacteroidota</taxon>
        <taxon>Bacteroidia</taxon>
        <taxon>Marinilabiliales</taxon>
        <taxon>Prolixibacteraceae</taxon>
        <taxon>Mangrovibacterium</taxon>
    </lineage>
</organism>
<accession>A0A2T5C5Y6</accession>
<keyword evidence="1 3" id="KW-0032">Aminotransferase</keyword>
<feature type="domain" description="Aminotransferase class I/classII large" evidence="2">
    <location>
        <begin position="44"/>
        <end position="364"/>
    </location>
</feature>
<dbReference type="Gene3D" id="3.90.1150.10">
    <property type="entry name" value="Aspartate Aminotransferase, domain 1"/>
    <property type="match status" value="1"/>
</dbReference>
<comment type="cofactor">
    <cofactor evidence="1">
        <name>pyridoxal 5'-phosphate</name>
        <dbReference type="ChEBI" id="CHEBI:597326"/>
    </cofactor>
</comment>